<evidence type="ECO:0000313" key="2">
    <source>
        <dbReference type="EMBL" id="QJA82903.1"/>
    </source>
</evidence>
<name>A0A6M3KLH8_9ZZZZ</name>
<gene>
    <name evidence="2" type="ORF">MM415A00352_0005</name>
    <name evidence="1" type="ORF">MM415B00971_0023</name>
</gene>
<proteinExistence type="predicted"/>
<reference evidence="2" key="1">
    <citation type="submission" date="2020-03" db="EMBL/GenBank/DDBJ databases">
        <title>The deep terrestrial virosphere.</title>
        <authorList>
            <person name="Holmfeldt K."/>
            <person name="Nilsson E."/>
            <person name="Simone D."/>
            <person name="Lopez-Fernandez M."/>
            <person name="Wu X."/>
            <person name="de Brujin I."/>
            <person name="Lundin D."/>
            <person name="Andersson A."/>
            <person name="Bertilsson S."/>
            <person name="Dopson M."/>
        </authorList>
    </citation>
    <scope>NUCLEOTIDE SEQUENCE</scope>
    <source>
        <strain evidence="2">MM415A00352</strain>
        <strain evidence="1">MM415B00971</strain>
    </source>
</reference>
<protein>
    <submittedName>
        <fullName evidence="2">Uncharacterized protein</fullName>
    </submittedName>
</protein>
<dbReference type="EMBL" id="MT141435">
    <property type="protein sequence ID" value="QJA61264.1"/>
    <property type="molecule type" value="Genomic_DNA"/>
</dbReference>
<dbReference type="AlphaFoldDB" id="A0A6M3KLH8"/>
<dbReference type="EMBL" id="MT142499">
    <property type="protein sequence ID" value="QJA82903.1"/>
    <property type="molecule type" value="Genomic_DNA"/>
</dbReference>
<evidence type="ECO:0000313" key="1">
    <source>
        <dbReference type="EMBL" id="QJA61264.1"/>
    </source>
</evidence>
<sequence>MRIINTIILVLFLFGCIPGSQPLMYNEGNRYLDQSFELLPKSKFKPIIIILKEVKVYVFDDNPLLTKEGMKGKSFASTDNCIYVIGKRDASGKIMLQQNVLGYELQHLLNWKDDRIKNPDK</sequence>
<organism evidence="2">
    <name type="scientific">viral metagenome</name>
    <dbReference type="NCBI Taxonomy" id="1070528"/>
    <lineage>
        <taxon>unclassified sequences</taxon>
        <taxon>metagenomes</taxon>
        <taxon>organismal metagenomes</taxon>
    </lineage>
</organism>
<dbReference type="PROSITE" id="PS51257">
    <property type="entry name" value="PROKAR_LIPOPROTEIN"/>
    <property type="match status" value="1"/>
</dbReference>
<accession>A0A6M3KLH8</accession>